<accession>A0AAJ0ADS0</accession>
<dbReference type="Proteomes" id="UP001224890">
    <property type="component" value="Unassembled WGS sequence"/>
</dbReference>
<proteinExistence type="predicted"/>
<reference evidence="1" key="1">
    <citation type="submission" date="2021-06" db="EMBL/GenBank/DDBJ databases">
        <title>Comparative genomics, transcriptomics and evolutionary studies reveal genomic signatures of adaptation to plant cell wall in hemibiotrophic fungi.</title>
        <authorList>
            <consortium name="DOE Joint Genome Institute"/>
            <person name="Baroncelli R."/>
            <person name="Diaz J.F."/>
            <person name="Benocci T."/>
            <person name="Peng M."/>
            <person name="Battaglia E."/>
            <person name="Haridas S."/>
            <person name="Andreopoulos W."/>
            <person name="Labutti K."/>
            <person name="Pangilinan J."/>
            <person name="Floch G.L."/>
            <person name="Makela M.R."/>
            <person name="Henrissat B."/>
            <person name="Grigoriev I.V."/>
            <person name="Crouch J.A."/>
            <person name="De Vries R.P."/>
            <person name="Sukno S.A."/>
            <person name="Thon M.R."/>
        </authorList>
    </citation>
    <scope>NUCLEOTIDE SEQUENCE</scope>
    <source>
        <strain evidence="1">CBS 193.32</strain>
    </source>
</reference>
<keyword evidence="2" id="KW-1185">Reference proteome</keyword>
<evidence type="ECO:0000313" key="1">
    <source>
        <dbReference type="EMBL" id="KAK1659842.1"/>
    </source>
</evidence>
<dbReference type="GeneID" id="85465265"/>
<dbReference type="RefSeq" id="XP_060424606.1">
    <property type="nucleotide sequence ID" value="XM_060580739.1"/>
</dbReference>
<name>A0AAJ0ADS0_9PEZI</name>
<dbReference type="AlphaFoldDB" id="A0AAJ0ADS0"/>
<gene>
    <name evidence="1" type="ORF">BDP55DRAFT_755183</name>
</gene>
<comment type="caution">
    <text evidence="1">The sequence shown here is derived from an EMBL/GenBank/DDBJ whole genome shotgun (WGS) entry which is preliminary data.</text>
</comment>
<sequence>MCLTAIDAGGAGALKCMHSSCASLFSGIIPLHANSVPLLVPATCTHPTVEGNEEKSPPSRVAATTDFGAGLGFSTDKTPTRLAERSHCSYDRRKYSPQRMSELLRLHRLAMSFPAKIPSRHANLALPPLRMTLGLVNSLILASTADESSLISWSCRLRPGRNEFVLCKAQSAEKSTGEKTLTIQAGHETSQLSRGEIDTERGRSQLLRMTRPEHAHGIMLQTCDASVHDHQFKQFVCMSRDTCVPVAAF</sequence>
<evidence type="ECO:0000313" key="2">
    <source>
        <dbReference type="Proteomes" id="UP001224890"/>
    </source>
</evidence>
<dbReference type="EMBL" id="JAHMHR010000056">
    <property type="protein sequence ID" value="KAK1659842.1"/>
    <property type="molecule type" value="Genomic_DNA"/>
</dbReference>
<organism evidence="1 2">
    <name type="scientific">Colletotrichum godetiae</name>
    <dbReference type="NCBI Taxonomy" id="1209918"/>
    <lineage>
        <taxon>Eukaryota</taxon>
        <taxon>Fungi</taxon>
        <taxon>Dikarya</taxon>
        <taxon>Ascomycota</taxon>
        <taxon>Pezizomycotina</taxon>
        <taxon>Sordariomycetes</taxon>
        <taxon>Hypocreomycetidae</taxon>
        <taxon>Glomerellales</taxon>
        <taxon>Glomerellaceae</taxon>
        <taxon>Colletotrichum</taxon>
        <taxon>Colletotrichum acutatum species complex</taxon>
    </lineage>
</organism>
<protein>
    <submittedName>
        <fullName evidence="1">Uncharacterized protein</fullName>
    </submittedName>
</protein>